<dbReference type="InterPro" id="IPR048300">
    <property type="entry name" value="TACO1_YebC-like_2nd/3rd_dom"/>
</dbReference>
<dbReference type="EnsemblMetazoa" id="XM_014404867.2">
    <property type="protein sequence ID" value="XP_014260353.1"/>
    <property type="gene ID" value="LOC106672993"/>
</dbReference>
<dbReference type="AlphaFoldDB" id="A0A8I6SG74"/>
<evidence type="ECO:0000313" key="6">
    <source>
        <dbReference type="Proteomes" id="UP000494040"/>
    </source>
</evidence>
<dbReference type="Proteomes" id="UP000494040">
    <property type="component" value="Unassembled WGS sequence"/>
</dbReference>
<evidence type="ECO:0000256" key="2">
    <source>
        <dbReference type="ARBA" id="ARBA00008724"/>
    </source>
</evidence>
<sequence>MLPSFFIVRQINCISRVQKRFAGHNKWSNIKHIKAEKDGQRSQLFFKLSQKIKVAIQEGGSANPDTNLQLAQAIENAKKNQMPIATIQSTINAFQMDKAKVTSFWFELKGPKGAFFVISTLTDNVKKTKYTIAPLLRKHGLTFAENSTKHLFDYKAVITAKPPPDVKDPAEETVDHAIECGAEEVLASEVEENLFDFICSMDQINHVKGKLLKMNYTVEKADFNLIPISRVALTDDEMETMSKLVDKLEALPEVIRIYDNIL</sequence>
<dbReference type="Pfam" id="PF20772">
    <property type="entry name" value="TACO1_YebC_N"/>
    <property type="match status" value="1"/>
</dbReference>
<dbReference type="InterPro" id="IPR002876">
    <property type="entry name" value="Transcrip_reg_TACO1-like"/>
</dbReference>
<evidence type="ECO:0000259" key="3">
    <source>
        <dbReference type="Pfam" id="PF01709"/>
    </source>
</evidence>
<dbReference type="PANTHER" id="PTHR12532:SF0">
    <property type="entry name" value="TRANSLATIONAL ACTIVATOR OF CYTOCHROME C OXIDASE 1"/>
    <property type="match status" value="1"/>
</dbReference>
<comment type="subcellular location">
    <subcellularLocation>
        <location evidence="1">Mitochondrion</location>
    </subcellularLocation>
</comment>
<evidence type="ECO:0000256" key="1">
    <source>
        <dbReference type="ARBA" id="ARBA00004173"/>
    </source>
</evidence>
<dbReference type="FunFam" id="1.10.10.200:FF:000002">
    <property type="entry name" value="Probable transcriptional regulatory protein CLM62_37755"/>
    <property type="match status" value="1"/>
</dbReference>
<dbReference type="SUPFAM" id="SSF75625">
    <property type="entry name" value="YebC-like"/>
    <property type="match status" value="1"/>
</dbReference>
<keyword evidence="6" id="KW-1185">Reference proteome</keyword>
<dbReference type="OrthoDB" id="2017544at2759"/>
<accession>A0A8I6SG74</accession>
<comment type="similarity">
    <text evidence="2">Belongs to the TACO1 family.</text>
</comment>
<feature type="domain" description="TACO1/YebC-like second and third" evidence="3">
    <location>
        <begin position="104"/>
        <end position="261"/>
    </location>
</feature>
<dbReference type="InterPro" id="IPR029072">
    <property type="entry name" value="YebC-like"/>
</dbReference>
<reference evidence="5" key="1">
    <citation type="submission" date="2022-01" db="UniProtKB">
        <authorList>
            <consortium name="EnsemblMetazoa"/>
        </authorList>
    </citation>
    <scope>IDENTIFICATION</scope>
</reference>
<dbReference type="OMA" id="NFDIPDE"/>
<dbReference type="PANTHER" id="PTHR12532">
    <property type="entry name" value="TRANSLATIONAL ACTIVATOR OF CYTOCHROME C OXIDASE 1"/>
    <property type="match status" value="1"/>
</dbReference>
<evidence type="ECO:0008006" key="7">
    <source>
        <dbReference type="Google" id="ProtNLM"/>
    </source>
</evidence>
<name>A0A8I6SG74_CIMLE</name>
<dbReference type="RefSeq" id="XP_014260353.1">
    <property type="nucleotide sequence ID" value="XM_014404867.2"/>
</dbReference>
<dbReference type="InterPro" id="IPR026564">
    <property type="entry name" value="Transcrip_reg_TACO1-like_dom3"/>
</dbReference>
<dbReference type="InterPro" id="IPR049083">
    <property type="entry name" value="TACO1_YebC_N"/>
</dbReference>
<dbReference type="InterPro" id="IPR017856">
    <property type="entry name" value="Integrase-like_N"/>
</dbReference>
<organism evidence="5 6">
    <name type="scientific">Cimex lectularius</name>
    <name type="common">Bed bug</name>
    <name type="synonym">Acanthia lectularia</name>
    <dbReference type="NCBI Taxonomy" id="79782"/>
    <lineage>
        <taxon>Eukaryota</taxon>
        <taxon>Metazoa</taxon>
        <taxon>Ecdysozoa</taxon>
        <taxon>Arthropoda</taxon>
        <taxon>Hexapoda</taxon>
        <taxon>Insecta</taxon>
        <taxon>Pterygota</taxon>
        <taxon>Neoptera</taxon>
        <taxon>Paraneoptera</taxon>
        <taxon>Hemiptera</taxon>
        <taxon>Heteroptera</taxon>
        <taxon>Panheteroptera</taxon>
        <taxon>Cimicomorpha</taxon>
        <taxon>Cimicidae</taxon>
        <taxon>Cimex</taxon>
    </lineage>
</organism>
<dbReference type="Pfam" id="PF01709">
    <property type="entry name" value="Transcrip_reg"/>
    <property type="match status" value="1"/>
</dbReference>
<dbReference type="GeneID" id="106672993"/>
<feature type="domain" description="TACO1/YebC-like N-terminal" evidence="4">
    <location>
        <begin position="25"/>
        <end position="92"/>
    </location>
</feature>
<evidence type="ECO:0000259" key="4">
    <source>
        <dbReference type="Pfam" id="PF20772"/>
    </source>
</evidence>
<proteinExistence type="inferred from homology"/>
<dbReference type="GO" id="GO:0005739">
    <property type="term" value="C:mitochondrion"/>
    <property type="evidence" value="ECO:0007669"/>
    <property type="project" value="UniProtKB-SubCell"/>
</dbReference>
<dbReference type="KEGG" id="clec:106672993"/>
<dbReference type="Gene3D" id="1.10.10.200">
    <property type="match status" value="1"/>
</dbReference>
<protein>
    <recommendedName>
        <fullName evidence="7">Translational activator of cytochrome c oxidase 1</fullName>
    </recommendedName>
</protein>
<evidence type="ECO:0000313" key="5">
    <source>
        <dbReference type="EnsemblMetazoa" id="XP_014260353.1"/>
    </source>
</evidence>
<dbReference type="Gene3D" id="3.30.70.980">
    <property type="match status" value="2"/>
</dbReference>